<accession>A0A173UAC1</accession>
<gene>
    <name evidence="2" type="ORF">ERS852425_02701</name>
</gene>
<dbReference type="Gene3D" id="2.60.40.10">
    <property type="entry name" value="Immunoglobulins"/>
    <property type="match status" value="1"/>
</dbReference>
<dbReference type="InterPro" id="IPR013783">
    <property type="entry name" value="Ig-like_fold"/>
</dbReference>
<dbReference type="EMBL" id="CYXT01000023">
    <property type="protein sequence ID" value="CUN11217.1"/>
    <property type="molecule type" value="Genomic_DNA"/>
</dbReference>
<dbReference type="AlphaFoldDB" id="A0A173UAC1"/>
<keyword evidence="1" id="KW-0732">Signal</keyword>
<evidence type="ECO:0000256" key="1">
    <source>
        <dbReference type="SAM" id="SignalP"/>
    </source>
</evidence>
<organism evidence="2 3">
    <name type="scientific">Anaerostipes hadrus</name>
    <dbReference type="NCBI Taxonomy" id="649756"/>
    <lineage>
        <taxon>Bacteria</taxon>
        <taxon>Bacillati</taxon>
        <taxon>Bacillota</taxon>
        <taxon>Clostridia</taxon>
        <taxon>Lachnospirales</taxon>
        <taxon>Lachnospiraceae</taxon>
        <taxon>Anaerostipes</taxon>
    </lineage>
</organism>
<evidence type="ECO:0000313" key="2">
    <source>
        <dbReference type="EMBL" id="CUN11217.1"/>
    </source>
</evidence>
<feature type="signal peptide" evidence="1">
    <location>
        <begin position="1"/>
        <end position="20"/>
    </location>
</feature>
<proteinExistence type="predicted"/>
<dbReference type="RefSeq" id="WP_055259521.1">
    <property type="nucleotide sequence ID" value="NZ_CYXT01000023.1"/>
</dbReference>
<evidence type="ECO:0000313" key="3">
    <source>
        <dbReference type="Proteomes" id="UP000095598"/>
    </source>
</evidence>
<feature type="chain" id="PRO_5038879358" evidence="1">
    <location>
        <begin position="21"/>
        <end position="178"/>
    </location>
</feature>
<dbReference type="PROSITE" id="PS51257">
    <property type="entry name" value="PROKAR_LIPOPROTEIN"/>
    <property type="match status" value="1"/>
</dbReference>
<protein>
    <submittedName>
        <fullName evidence="2">Uncharacterized protein</fullName>
    </submittedName>
</protein>
<sequence>MVKMKKVATYAIAIAMIACAGISTGNIGVQAATKTPVTKAKVSYHKMMSLKDYNKFYEDYMSQFLKAPEVTNATFDHGYIITRNVLNVTFTAVDHAKSYDVMVSKDNNFKTTKIYTTDKTSLSVSTDDDDFLTPAWHGRYVKVRANYGYGIRSKWSEAEMIGCGKLHLHQDFNNLTSK</sequence>
<dbReference type="Proteomes" id="UP000095598">
    <property type="component" value="Unassembled WGS sequence"/>
</dbReference>
<name>A0A173UAC1_ANAHA</name>
<reference evidence="2 3" key="1">
    <citation type="submission" date="2015-09" db="EMBL/GenBank/DDBJ databases">
        <authorList>
            <consortium name="Pathogen Informatics"/>
        </authorList>
    </citation>
    <scope>NUCLEOTIDE SEQUENCE [LARGE SCALE GENOMIC DNA]</scope>
    <source>
        <strain evidence="2 3">2789STDY5608868</strain>
    </source>
</reference>